<dbReference type="PRINTS" id="PR02008">
    <property type="entry name" value="RCMTFAMILY"/>
</dbReference>
<reference evidence="7 8" key="1">
    <citation type="journal article" date="2018" name="Nat. Biotechnol.">
        <title>A standardized bacterial taxonomy based on genome phylogeny substantially revises the tree of life.</title>
        <authorList>
            <person name="Parks D.H."/>
            <person name="Chuvochina M."/>
            <person name="Waite D.W."/>
            <person name="Rinke C."/>
            <person name="Skarshewski A."/>
            <person name="Chaumeil P.A."/>
            <person name="Hugenholtz P."/>
        </authorList>
    </citation>
    <scope>NUCLEOTIDE SEQUENCE [LARGE SCALE GENOMIC DNA]</scope>
    <source>
        <strain evidence="7">UBA12529</strain>
    </source>
</reference>
<feature type="binding site" evidence="5">
    <location>
        <position position="151"/>
    </location>
    <ligand>
        <name>S-adenosyl-L-methionine</name>
        <dbReference type="ChEBI" id="CHEBI:59789"/>
    </ligand>
</feature>
<dbReference type="PANTHER" id="PTHR22807:SF30">
    <property type="entry name" value="28S RRNA (CYTOSINE(4447)-C(5))-METHYLTRANSFERASE-RELATED"/>
    <property type="match status" value="1"/>
</dbReference>
<dbReference type="Gene3D" id="3.30.70.1170">
    <property type="entry name" value="Sun protein, domain 3"/>
    <property type="match status" value="1"/>
</dbReference>
<keyword evidence="2 5" id="KW-0808">Transferase</keyword>
<dbReference type="GO" id="GO:0008173">
    <property type="term" value="F:RNA methyltransferase activity"/>
    <property type="evidence" value="ECO:0007669"/>
    <property type="project" value="InterPro"/>
</dbReference>
<dbReference type="InterPro" id="IPR001678">
    <property type="entry name" value="MeTrfase_RsmB-F_NOP2_dom"/>
</dbReference>
<evidence type="ECO:0000256" key="2">
    <source>
        <dbReference type="ARBA" id="ARBA00022679"/>
    </source>
</evidence>
<proteinExistence type="inferred from homology"/>
<dbReference type="Pfam" id="PF01189">
    <property type="entry name" value="Methyltr_RsmB-F"/>
    <property type="match status" value="1"/>
</dbReference>
<accession>A0A117LC20</accession>
<dbReference type="GO" id="GO:0003723">
    <property type="term" value="F:RNA binding"/>
    <property type="evidence" value="ECO:0007669"/>
    <property type="project" value="UniProtKB-UniRule"/>
</dbReference>
<evidence type="ECO:0000313" key="8">
    <source>
        <dbReference type="Proteomes" id="UP000257240"/>
    </source>
</evidence>
<evidence type="ECO:0000256" key="5">
    <source>
        <dbReference type="PROSITE-ProRule" id="PRU01023"/>
    </source>
</evidence>
<evidence type="ECO:0000259" key="6">
    <source>
        <dbReference type="PROSITE" id="PS51686"/>
    </source>
</evidence>
<dbReference type="PANTHER" id="PTHR22807">
    <property type="entry name" value="NOP2 YEAST -RELATED NOL1/NOP2/FMU SUN DOMAIN-CONTAINING"/>
    <property type="match status" value="1"/>
</dbReference>
<gene>
    <name evidence="7" type="ORF">DCE01_06720</name>
</gene>
<name>A0A117LC20_9BACT</name>
<dbReference type="Proteomes" id="UP000257240">
    <property type="component" value="Unassembled WGS sequence"/>
</dbReference>
<dbReference type="GO" id="GO:0006396">
    <property type="term" value="P:RNA processing"/>
    <property type="evidence" value="ECO:0007669"/>
    <property type="project" value="InterPro"/>
</dbReference>
<evidence type="ECO:0000256" key="1">
    <source>
        <dbReference type="ARBA" id="ARBA00022603"/>
    </source>
</evidence>
<dbReference type="InterPro" id="IPR049560">
    <property type="entry name" value="MeTrfase_RsmB-F_NOP2_cat"/>
</dbReference>
<feature type="domain" description="SAM-dependent MTase RsmB/NOP-type" evidence="6">
    <location>
        <begin position="31"/>
        <end position="319"/>
    </location>
</feature>
<dbReference type="RefSeq" id="WP_273010471.1">
    <property type="nucleotide sequence ID" value="NZ_DAINLL010000036.1"/>
</dbReference>
<feature type="binding site" evidence="5">
    <location>
        <begin position="127"/>
        <end position="133"/>
    </location>
    <ligand>
        <name>S-adenosyl-L-methionine</name>
        <dbReference type="ChEBI" id="CHEBI:59789"/>
    </ligand>
</feature>
<dbReference type="PROSITE" id="PS51686">
    <property type="entry name" value="SAM_MT_RSMB_NOP"/>
    <property type="match status" value="1"/>
</dbReference>
<feature type="binding site" evidence="5">
    <location>
        <position position="194"/>
    </location>
    <ligand>
        <name>S-adenosyl-L-methionine</name>
        <dbReference type="ChEBI" id="CHEBI:59789"/>
    </ligand>
</feature>
<keyword evidence="3 5" id="KW-0949">S-adenosyl-L-methionine</keyword>
<keyword evidence="4 5" id="KW-0694">RNA-binding</keyword>
<dbReference type="EMBL" id="DLVE01000083">
    <property type="protein sequence ID" value="HAA84458.1"/>
    <property type="molecule type" value="Genomic_DNA"/>
</dbReference>
<dbReference type="InterPro" id="IPR029063">
    <property type="entry name" value="SAM-dependent_MTases_sf"/>
</dbReference>
<dbReference type="AlphaFoldDB" id="A0A117LC20"/>
<comment type="caution">
    <text evidence="5">Lacks conserved residue(s) required for the propagation of feature annotation.</text>
</comment>
<dbReference type="GO" id="GO:0001510">
    <property type="term" value="P:RNA methylation"/>
    <property type="evidence" value="ECO:0007669"/>
    <property type="project" value="InterPro"/>
</dbReference>
<protein>
    <submittedName>
        <fullName evidence="7">RNA methyltransferase</fullName>
    </submittedName>
</protein>
<evidence type="ECO:0000256" key="3">
    <source>
        <dbReference type="ARBA" id="ARBA00022691"/>
    </source>
</evidence>
<dbReference type="NCBIfam" id="TIGR00446">
    <property type="entry name" value="nop2p"/>
    <property type="match status" value="1"/>
</dbReference>
<sequence length="320" mass="36549">MGKERVKNHRPLDYKEYFAQYQDLIPDYSEFLECLKKQHRQYFCINTLKIRTHEEKERLLEILRQKNIQFEPVQEVPFFYRVVNNEEVSLGNLEEYSLGLIHSMTLASSLPVIALDPKPGDLVLDLCAAPGGKTCLIAILTQDKATVVANDKRVDRLTALVANLKRLGVASAITTRYRGEQFPFGIPFNKVLVDAPCSGEGRYRVGLEGEILYQKGYGKTNLQSIQKGLLVRAFDLLSPGGVLVYSTCTINPKENEEVVDYLLRKRQAKLVDWVSPLPYHEGVTEWEGKPYHPDLRLTKRYYTHKIDAVGFFVAKIIKLV</sequence>
<dbReference type="SUPFAM" id="SSF53335">
    <property type="entry name" value="S-adenosyl-L-methionine-dependent methyltransferases"/>
    <property type="match status" value="1"/>
</dbReference>
<evidence type="ECO:0000256" key="4">
    <source>
        <dbReference type="ARBA" id="ARBA00022884"/>
    </source>
</evidence>
<dbReference type="Gene3D" id="3.40.50.150">
    <property type="entry name" value="Vaccinia Virus protein VP39"/>
    <property type="match status" value="1"/>
</dbReference>
<comment type="caution">
    <text evidence="7">The sequence shown here is derived from an EMBL/GenBank/DDBJ whole genome shotgun (WGS) entry which is preliminary data.</text>
</comment>
<keyword evidence="1 5" id="KW-0489">Methyltransferase</keyword>
<feature type="active site" description="Nucleophile" evidence="5">
    <location>
        <position position="248"/>
    </location>
</feature>
<comment type="similarity">
    <text evidence="5">Belongs to the class I-like SAM-binding methyltransferase superfamily. RsmB/NOP family.</text>
</comment>
<organism evidence="7 8">
    <name type="scientific">Thermodesulfobacterium commune</name>
    <dbReference type="NCBI Taxonomy" id="1741"/>
    <lineage>
        <taxon>Bacteria</taxon>
        <taxon>Pseudomonadati</taxon>
        <taxon>Thermodesulfobacteriota</taxon>
        <taxon>Thermodesulfobacteria</taxon>
        <taxon>Thermodesulfobacteriales</taxon>
        <taxon>Thermodesulfobacteriaceae</taxon>
        <taxon>Thermodesulfobacterium</taxon>
    </lineage>
</organism>
<dbReference type="GO" id="GO:0008757">
    <property type="term" value="F:S-adenosylmethionine-dependent methyltransferase activity"/>
    <property type="evidence" value="ECO:0007669"/>
    <property type="project" value="InterPro"/>
</dbReference>
<dbReference type="InterPro" id="IPR011023">
    <property type="entry name" value="Nop2p"/>
</dbReference>
<evidence type="ECO:0000313" key="7">
    <source>
        <dbReference type="EMBL" id="HAA84458.1"/>
    </source>
</evidence>
<dbReference type="InterPro" id="IPR023267">
    <property type="entry name" value="RCMT"/>
</dbReference>